<dbReference type="CDD" id="cd09601">
    <property type="entry name" value="M1_APN-Q_like"/>
    <property type="match status" value="1"/>
</dbReference>
<dbReference type="GO" id="GO:0016285">
    <property type="term" value="F:alanyl aminopeptidase activity"/>
    <property type="evidence" value="ECO:0007669"/>
    <property type="project" value="UniProtKB-EC"/>
</dbReference>
<dbReference type="GO" id="GO:0016020">
    <property type="term" value="C:membrane"/>
    <property type="evidence" value="ECO:0007669"/>
    <property type="project" value="TreeGrafter"/>
</dbReference>
<dbReference type="InterPro" id="IPR014782">
    <property type="entry name" value="Peptidase_M1_dom"/>
</dbReference>
<organism evidence="16 17">
    <name type="scientific">Sulfobacillus acidophilus (strain ATCC 700253 / DSM 10332 / NAL)</name>
    <dbReference type="NCBI Taxonomy" id="679936"/>
    <lineage>
        <taxon>Bacteria</taxon>
        <taxon>Bacillati</taxon>
        <taxon>Bacillota</taxon>
        <taxon>Clostridia</taxon>
        <taxon>Eubacteriales</taxon>
        <taxon>Clostridiales Family XVII. Incertae Sedis</taxon>
        <taxon>Sulfobacillus</taxon>
    </lineage>
</organism>
<dbReference type="KEGG" id="sap:Sulac_3417"/>
<protein>
    <recommendedName>
        <fullName evidence="12">Aminopeptidase</fullName>
        <ecNumber evidence="12">3.4.11.-</ecNumber>
    </recommendedName>
</protein>
<sequence>MTEQPSYRLPRTVVPRLYRLEITPDVEQGTFKGTAAIEVEVLQPVTEFVMNAVNLTLTEVSLVDRGTTQTGQVAYRPEDEQVVVTWPGTVDPGLKTVSITYSGILANDLRGFYRTTVTRTDGRSEVILATQCEATDARRVFPGWDEPDFKARFVITLVVDPDQTALSNGREVESEITADGKRRVRFAETMPMSTYLVALVVGRLDVTAPEMVGAVPVRIAARPELMHLTAVAKTAAVGTLQFFEQYFGIPYPSDKLDHVAIPDFAAGAMENLGCVTYREEALLVDAGRSAPTEQMQVVSTIAHETAHMWFGDLVTMRWWNGIWLNEAFATFMQQLATDRLHPEWNVWTMFGHGRAHALSVDGLESTRPIEYPVGPPIEAWGMFDVLTYQKGGAVLRMLEQYLGPETFRQGITGYLNRHRYGNTETGDLWDALGEASGQPVRTTMDTWVFQAGYPLVRAEWADGAIRLTQRPFRYRGGGHGHWQVPVVMTVWQVDGTKETIRAHLTDESLTVPLPPDTDAVLVNQGAWGFYRVSYDPALWTAVLRHRDEMTALERLSLVDDAWALVQAGEVSLSHMLPLWRALPDEEDPDVWGTASRPLGFLDEWVLPDERVQVQALVRAVARPVLDALGWDPAESDDVQRRRLRATVIRLLGTVGEDPAVRDRARALLMAHWEGTFLVSPELLTPLAHVVASFGDEADWEAMYRRYREATTPQDEKRYLYALSGFTKPELIRRTLDLYHSSEVRTQDGAIALGQLLANRHARRVTWQSLEARWDELLEKYPKMIEHILSPIALVVDRDLAEEMRAWLKTHPVPQAARHIAQTLEFQEVNQRLAERLRGHLTEELGDR</sequence>
<evidence type="ECO:0000256" key="3">
    <source>
        <dbReference type="ARBA" id="ARBA00022438"/>
    </source>
</evidence>
<dbReference type="GO" id="GO:0043171">
    <property type="term" value="P:peptide catabolic process"/>
    <property type="evidence" value="ECO:0007669"/>
    <property type="project" value="TreeGrafter"/>
</dbReference>
<dbReference type="Gene3D" id="2.60.40.1910">
    <property type="match status" value="1"/>
</dbReference>
<evidence type="ECO:0000313" key="17">
    <source>
        <dbReference type="Proteomes" id="UP000005439"/>
    </source>
</evidence>
<keyword evidence="4 12" id="KW-0645">Protease</keyword>
<evidence type="ECO:0000256" key="4">
    <source>
        <dbReference type="ARBA" id="ARBA00022670"/>
    </source>
</evidence>
<reference evidence="16 17" key="2">
    <citation type="journal article" date="2012" name="Stand. Genomic Sci.">
        <title>Complete genome sequence of the moderately thermophilic mineral-sulfide-oxidizing firmicute Sulfobacillus acidophilus type strain (NAL(T)).</title>
        <authorList>
            <person name="Anderson I."/>
            <person name="Chertkov O."/>
            <person name="Chen A."/>
            <person name="Saunders E."/>
            <person name="Lapidus A."/>
            <person name="Nolan M."/>
            <person name="Lucas S."/>
            <person name="Hammon N."/>
            <person name="Deshpande S."/>
            <person name="Cheng J.F."/>
            <person name="Han C."/>
            <person name="Tapia R."/>
            <person name="Goodwin L.A."/>
            <person name="Pitluck S."/>
            <person name="Liolios K."/>
            <person name="Pagani I."/>
            <person name="Ivanova N."/>
            <person name="Mikhailova N."/>
            <person name="Pati A."/>
            <person name="Palaniappan K."/>
            <person name="Land M."/>
            <person name="Pan C."/>
            <person name="Rohde M."/>
            <person name="Pukall R."/>
            <person name="Goker M."/>
            <person name="Detter J.C."/>
            <person name="Woyke T."/>
            <person name="Bristow J."/>
            <person name="Eisen J.A."/>
            <person name="Markowitz V."/>
            <person name="Hugenholtz P."/>
            <person name="Kyrpides N.C."/>
            <person name="Klenk H.P."/>
            <person name="Mavromatis K."/>
        </authorList>
    </citation>
    <scope>NUCLEOTIDE SEQUENCE [LARGE SCALE GENOMIC DNA]</scope>
    <source>
        <strain evidence="17">ATCC 700253 / DSM 10332 / NAL</strain>
    </source>
</reference>
<dbReference type="Pfam" id="PF01433">
    <property type="entry name" value="Peptidase_M1"/>
    <property type="match status" value="1"/>
</dbReference>
<dbReference type="AlphaFoldDB" id="G8TTU8"/>
<dbReference type="Pfam" id="PF17900">
    <property type="entry name" value="Peptidase_M1_N"/>
    <property type="match status" value="1"/>
</dbReference>
<dbReference type="EMBL" id="CP003179">
    <property type="protein sequence ID" value="AEW06857.1"/>
    <property type="molecule type" value="Genomic_DNA"/>
</dbReference>
<dbReference type="SUPFAM" id="SSF63737">
    <property type="entry name" value="Leukotriene A4 hydrolase N-terminal domain"/>
    <property type="match status" value="1"/>
</dbReference>
<evidence type="ECO:0000259" key="14">
    <source>
        <dbReference type="Pfam" id="PF11838"/>
    </source>
</evidence>
<dbReference type="GO" id="GO:0042277">
    <property type="term" value="F:peptide binding"/>
    <property type="evidence" value="ECO:0007669"/>
    <property type="project" value="TreeGrafter"/>
</dbReference>
<dbReference type="EC" id="3.4.11.-" evidence="12"/>
<evidence type="ECO:0000256" key="7">
    <source>
        <dbReference type="ARBA" id="ARBA00022833"/>
    </source>
</evidence>
<reference evidence="17" key="1">
    <citation type="submission" date="2011-12" db="EMBL/GenBank/DDBJ databases">
        <title>The complete genome of chromosome of Sulfobacillus acidophilus DSM 10332.</title>
        <authorList>
            <person name="Lucas S."/>
            <person name="Han J."/>
            <person name="Lapidus A."/>
            <person name="Bruce D."/>
            <person name="Goodwin L."/>
            <person name="Pitluck S."/>
            <person name="Peters L."/>
            <person name="Kyrpides N."/>
            <person name="Mavromatis K."/>
            <person name="Ivanova N."/>
            <person name="Mikhailova N."/>
            <person name="Chertkov O."/>
            <person name="Saunders E."/>
            <person name="Detter J.C."/>
            <person name="Tapia R."/>
            <person name="Han C."/>
            <person name="Land M."/>
            <person name="Hauser L."/>
            <person name="Markowitz V."/>
            <person name="Cheng J.-F."/>
            <person name="Hugenholtz P."/>
            <person name="Woyke T."/>
            <person name="Wu D."/>
            <person name="Pukall R."/>
            <person name="Gehrich-Schroeter G."/>
            <person name="Schneider S."/>
            <person name="Klenk H.-P."/>
            <person name="Eisen J.A."/>
        </authorList>
    </citation>
    <scope>NUCLEOTIDE SEQUENCE [LARGE SCALE GENOMIC DNA]</scope>
    <source>
        <strain evidence="17">ATCC 700253 / DSM 10332 / NAL</strain>
    </source>
</reference>
<dbReference type="PATRIC" id="fig|679936.5.peg.3538"/>
<accession>G8TTU8</accession>
<comment type="catalytic activity">
    <reaction evidence="1">
        <text>Release of an N-terminal amino acid, Xaa-|-Yaa- from a peptide, amide or arylamide. Xaa is preferably Ala, but may be most amino acids including Pro (slow action). When a terminal hydrophobic residue is followed by a prolyl residue, the two may be released as an intact Xaa-Pro dipeptide.</text>
        <dbReference type="EC" id="3.4.11.2"/>
    </reaction>
</comment>
<dbReference type="InterPro" id="IPR027268">
    <property type="entry name" value="Peptidase_M4/M1_CTD_sf"/>
</dbReference>
<dbReference type="STRING" id="679936.Sulac_3417"/>
<evidence type="ECO:0000259" key="15">
    <source>
        <dbReference type="Pfam" id="PF17900"/>
    </source>
</evidence>
<evidence type="ECO:0000256" key="12">
    <source>
        <dbReference type="RuleBase" id="RU364040"/>
    </source>
</evidence>
<feature type="domain" description="ERAP1-like C-terminal" evidence="14">
    <location>
        <begin position="520"/>
        <end position="824"/>
    </location>
</feature>
<dbReference type="GO" id="GO:0006508">
    <property type="term" value="P:proteolysis"/>
    <property type="evidence" value="ECO:0007669"/>
    <property type="project" value="UniProtKB-KW"/>
</dbReference>
<dbReference type="GO" id="GO:0005615">
    <property type="term" value="C:extracellular space"/>
    <property type="evidence" value="ECO:0007669"/>
    <property type="project" value="TreeGrafter"/>
</dbReference>
<dbReference type="Gene3D" id="1.25.50.20">
    <property type="match status" value="1"/>
</dbReference>
<dbReference type="Pfam" id="PF11838">
    <property type="entry name" value="ERAP1_C"/>
    <property type="match status" value="1"/>
</dbReference>
<dbReference type="Proteomes" id="UP000005439">
    <property type="component" value="Chromosome"/>
</dbReference>
<feature type="site" description="Transition state stabilizer" evidence="11">
    <location>
        <position position="388"/>
    </location>
</feature>
<evidence type="ECO:0000313" key="16">
    <source>
        <dbReference type="EMBL" id="AEW06857.1"/>
    </source>
</evidence>
<evidence type="ECO:0000256" key="10">
    <source>
        <dbReference type="PIRSR" id="PIRSR634016-3"/>
    </source>
</evidence>
<feature type="domain" description="Peptidase M1 membrane alanine aminopeptidase" evidence="13">
    <location>
        <begin position="236"/>
        <end position="447"/>
    </location>
</feature>
<dbReference type="PRINTS" id="PR00756">
    <property type="entry name" value="ALADIPTASE"/>
</dbReference>
<proteinExistence type="inferred from homology"/>
<dbReference type="InterPro" id="IPR024571">
    <property type="entry name" value="ERAP1-like_C_dom"/>
</dbReference>
<feature type="binding site" evidence="10">
    <location>
        <position position="303"/>
    </location>
    <ligand>
        <name>Zn(2+)</name>
        <dbReference type="ChEBI" id="CHEBI:29105"/>
        <note>catalytic</note>
    </ligand>
</feature>
<evidence type="ECO:0000256" key="11">
    <source>
        <dbReference type="PIRSR" id="PIRSR634016-4"/>
    </source>
</evidence>
<comment type="cofactor">
    <cofactor evidence="10 12">
        <name>Zn(2+)</name>
        <dbReference type="ChEBI" id="CHEBI:29105"/>
    </cofactor>
    <text evidence="10 12">Binds 1 zinc ion per subunit.</text>
</comment>
<feature type="active site" description="Proton acceptor" evidence="9">
    <location>
        <position position="304"/>
    </location>
</feature>
<name>G8TTU8_SULAD</name>
<dbReference type="MEROPS" id="M01.A25"/>
<keyword evidence="5 10" id="KW-0479">Metal-binding</keyword>
<dbReference type="PANTHER" id="PTHR11533:SF174">
    <property type="entry name" value="PUROMYCIN-SENSITIVE AMINOPEPTIDASE-RELATED"/>
    <property type="match status" value="1"/>
</dbReference>
<evidence type="ECO:0000256" key="1">
    <source>
        <dbReference type="ARBA" id="ARBA00000098"/>
    </source>
</evidence>
<dbReference type="HOGENOM" id="CLU_003705_0_1_9"/>
<gene>
    <name evidence="16" type="ordered locus">Sulac_3417</name>
</gene>
<dbReference type="PANTHER" id="PTHR11533">
    <property type="entry name" value="PROTEASE M1 ZINC METALLOPROTEASE"/>
    <property type="match status" value="1"/>
</dbReference>
<keyword evidence="8 12" id="KW-0482">Metalloprotease</keyword>
<keyword evidence="3 12" id="KW-0031">Aminopeptidase</keyword>
<keyword evidence="17" id="KW-1185">Reference proteome</keyword>
<feature type="domain" description="Aminopeptidase N-like N-terminal" evidence="15">
    <location>
        <begin position="14"/>
        <end position="196"/>
    </location>
</feature>
<comment type="similarity">
    <text evidence="2 12">Belongs to the peptidase M1 family.</text>
</comment>
<evidence type="ECO:0000256" key="6">
    <source>
        <dbReference type="ARBA" id="ARBA00022801"/>
    </source>
</evidence>
<evidence type="ECO:0000256" key="5">
    <source>
        <dbReference type="ARBA" id="ARBA00022723"/>
    </source>
</evidence>
<dbReference type="Gene3D" id="1.10.390.10">
    <property type="entry name" value="Neutral Protease Domain 2"/>
    <property type="match status" value="1"/>
</dbReference>
<dbReference type="InterPro" id="IPR042097">
    <property type="entry name" value="Aminopeptidase_N-like_N_sf"/>
</dbReference>
<dbReference type="SUPFAM" id="SSF55486">
    <property type="entry name" value="Metalloproteases ('zincins'), catalytic domain"/>
    <property type="match status" value="1"/>
</dbReference>
<dbReference type="GO" id="GO:0070006">
    <property type="term" value="F:metalloaminopeptidase activity"/>
    <property type="evidence" value="ECO:0007669"/>
    <property type="project" value="TreeGrafter"/>
</dbReference>
<keyword evidence="7 10" id="KW-0862">Zinc</keyword>
<evidence type="ECO:0000256" key="9">
    <source>
        <dbReference type="PIRSR" id="PIRSR634016-1"/>
    </source>
</evidence>
<evidence type="ECO:0000259" key="13">
    <source>
        <dbReference type="Pfam" id="PF01433"/>
    </source>
</evidence>
<dbReference type="InterPro" id="IPR034016">
    <property type="entry name" value="M1_APN-typ"/>
</dbReference>
<dbReference type="FunFam" id="1.10.390.10:FF:000006">
    <property type="entry name" value="Puromycin-sensitive aminopeptidase"/>
    <property type="match status" value="1"/>
</dbReference>
<dbReference type="GO" id="GO:0008270">
    <property type="term" value="F:zinc ion binding"/>
    <property type="evidence" value="ECO:0007669"/>
    <property type="project" value="UniProtKB-UniRule"/>
</dbReference>
<keyword evidence="6 12" id="KW-0378">Hydrolase</keyword>
<dbReference type="InterPro" id="IPR001930">
    <property type="entry name" value="Peptidase_M1"/>
</dbReference>
<dbReference type="InterPro" id="IPR045357">
    <property type="entry name" value="Aminopeptidase_N-like_N"/>
</dbReference>
<dbReference type="Gene3D" id="2.60.40.1730">
    <property type="entry name" value="tricorn interacting facor f3 domain"/>
    <property type="match status" value="1"/>
</dbReference>
<evidence type="ECO:0000256" key="2">
    <source>
        <dbReference type="ARBA" id="ARBA00010136"/>
    </source>
</evidence>
<dbReference type="InterPro" id="IPR050344">
    <property type="entry name" value="Peptidase_M1_aminopeptidases"/>
</dbReference>
<feature type="binding site" evidence="10">
    <location>
        <position position="326"/>
    </location>
    <ligand>
        <name>Zn(2+)</name>
        <dbReference type="ChEBI" id="CHEBI:29105"/>
        <note>catalytic</note>
    </ligand>
</feature>
<feature type="binding site" evidence="10">
    <location>
        <position position="307"/>
    </location>
    <ligand>
        <name>Zn(2+)</name>
        <dbReference type="ChEBI" id="CHEBI:29105"/>
        <note>catalytic</note>
    </ligand>
</feature>
<dbReference type="GO" id="GO:0005737">
    <property type="term" value="C:cytoplasm"/>
    <property type="evidence" value="ECO:0007669"/>
    <property type="project" value="TreeGrafter"/>
</dbReference>
<evidence type="ECO:0000256" key="8">
    <source>
        <dbReference type="ARBA" id="ARBA00023049"/>
    </source>
</evidence>